<evidence type="ECO:0000313" key="2">
    <source>
        <dbReference type="EMBL" id="HIW11096.1"/>
    </source>
</evidence>
<sequence>MVLGILAGLGLTYRSGTAHTSGNTTVMPWDGQINLEGTDYFLYFFTSVREAYIHYPWVVQISYLIVLLCILGVALLLILMARDIVRRKKEARMLRTLQTKYYEPLLQIAHADHKLTPDEISQILQPERITENSYAYRMKWIELFILLRADTDLLEPSVSNIQQSMSLLGLNEFMENRLIYGRDSEKLRVIQAARLLNMQLPDSVMSGIVNNRNTRLQKAARFYYILINKDDPYLFFDNNSMHEPLSVWDQLELHQLFADCHHAGKRLPSFIPLIRQLSQPETAAFFIRETAFWGSEPEVAHLEEYFNAPEQSFRRAAFEGMGLRRFAPAEEQMKACFWNQSETLRRVILESILRIRSGESVDFLRTAFLESSSRLTKRTALMCLWHYGPDGQQAFREIRQTAAPDEQVIFAQIEQDLTSNPESPLLS</sequence>
<keyword evidence="1" id="KW-0812">Transmembrane</keyword>
<proteinExistence type="predicted"/>
<keyword evidence="1" id="KW-1133">Transmembrane helix</keyword>
<evidence type="ECO:0000313" key="3">
    <source>
        <dbReference type="Proteomes" id="UP000823926"/>
    </source>
</evidence>
<comment type="caution">
    <text evidence="2">The sequence shown here is derived from an EMBL/GenBank/DDBJ whole genome shotgun (WGS) entry which is preliminary data.</text>
</comment>
<dbReference type="EMBL" id="DXHL01000030">
    <property type="protein sequence ID" value="HIW11096.1"/>
    <property type="molecule type" value="Genomic_DNA"/>
</dbReference>
<protein>
    <recommendedName>
        <fullName evidence="4">HEAT repeat domain-containing protein</fullName>
    </recommendedName>
</protein>
<evidence type="ECO:0000256" key="1">
    <source>
        <dbReference type="SAM" id="Phobius"/>
    </source>
</evidence>
<organism evidence="2 3">
    <name type="scientific">Candidatus Rikenella faecigallinarum</name>
    <dbReference type="NCBI Taxonomy" id="2838745"/>
    <lineage>
        <taxon>Bacteria</taxon>
        <taxon>Pseudomonadati</taxon>
        <taxon>Bacteroidota</taxon>
        <taxon>Bacteroidia</taxon>
        <taxon>Bacteroidales</taxon>
        <taxon>Rikenellaceae</taxon>
        <taxon>Rikenella</taxon>
    </lineage>
</organism>
<reference evidence="2" key="1">
    <citation type="journal article" date="2021" name="PeerJ">
        <title>Extensive microbial diversity within the chicken gut microbiome revealed by metagenomics and culture.</title>
        <authorList>
            <person name="Gilroy R."/>
            <person name="Ravi A."/>
            <person name="Getino M."/>
            <person name="Pursley I."/>
            <person name="Horton D.L."/>
            <person name="Alikhan N.F."/>
            <person name="Baker D."/>
            <person name="Gharbi K."/>
            <person name="Hall N."/>
            <person name="Watson M."/>
            <person name="Adriaenssens E.M."/>
            <person name="Foster-Nyarko E."/>
            <person name="Jarju S."/>
            <person name="Secka A."/>
            <person name="Antonio M."/>
            <person name="Oren A."/>
            <person name="Chaudhuri R.R."/>
            <person name="La Ragione R."/>
            <person name="Hildebrand F."/>
            <person name="Pallen M.J."/>
        </authorList>
    </citation>
    <scope>NUCLEOTIDE SEQUENCE</scope>
    <source>
        <strain evidence="2">ChiBcec15-1070</strain>
    </source>
</reference>
<dbReference type="Proteomes" id="UP000823926">
    <property type="component" value="Unassembled WGS sequence"/>
</dbReference>
<evidence type="ECO:0008006" key="4">
    <source>
        <dbReference type="Google" id="ProtNLM"/>
    </source>
</evidence>
<feature type="transmembrane region" description="Helical" evidence="1">
    <location>
        <begin position="61"/>
        <end position="85"/>
    </location>
</feature>
<dbReference type="AlphaFoldDB" id="A0A9D1QFG7"/>
<keyword evidence="1" id="KW-0472">Membrane</keyword>
<gene>
    <name evidence="2" type="ORF">H9888_06310</name>
</gene>
<name>A0A9D1QFG7_9BACT</name>
<accession>A0A9D1QFG7</accession>
<reference evidence="2" key="2">
    <citation type="submission" date="2021-04" db="EMBL/GenBank/DDBJ databases">
        <authorList>
            <person name="Gilroy R."/>
        </authorList>
    </citation>
    <scope>NUCLEOTIDE SEQUENCE</scope>
    <source>
        <strain evidence="2">ChiBcec15-1070</strain>
    </source>
</reference>